<protein>
    <submittedName>
        <fullName evidence="1">Uncharacterized protein</fullName>
    </submittedName>
</protein>
<dbReference type="RefSeq" id="WP_135995470.1">
    <property type="nucleotide sequence ID" value="NZ_CP071057.1"/>
</dbReference>
<evidence type="ECO:0000313" key="2">
    <source>
        <dbReference type="Proteomes" id="UP000308054"/>
    </source>
</evidence>
<keyword evidence="2" id="KW-1185">Reference proteome</keyword>
<evidence type="ECO:0000313" key="1">
    <source>
        <dbReference type="EMBL" id="TGY88930.1"/>
    </source>
</evidence>
<dbReference type="Proteomes" id="UP000308054">
    <property type="component" value="Unassembled WGS sequence"/>
</dbReference>
<accession>A0A4S2H066</accession>
<gene>
    <name evidence="1" type="ORF">E5163_07280</name>
</gene>
<comment type="caution">
    <text evidence="1">The sequence shown here is derived from an EMBL/GenBank/DDBJ whole genome shotgun (WGS) entry which is preliminary data.</text>
</comment>
<name>A0A4S2H066_9PROT</name>
<dbReference type="EMBL" id="SRXW01000002">
    <property type="protein sequence ID" value="TGY88930.1"/>
    <property type="molecule type" value="Genomic_DNA"/>
</dbReference>
<dbReference type="InterPro" id="IPR027417">
    <property type="entry name" value="P-loop_NTPase"/>
</dbReference>
<dbReference type="OrthoDB" id="9758243at2"/>
<dbReference type="Gene3D" id="3.40.50.300">
    <property type="entry name" value="P-loop containing nucleotide triphosphate hydrolases"/>
    <property type="match status" value="1"/>
</dbReference>
<proteinExistence type="predicted"/>
<sequence>MIVEHFRRHVMHELDGQAKAMVVTGSREEAFRYHRAIDAYIKDKGYPHSRGRVLRHIGSDLQEASELLVDQHIGAMIDQLTKC</sequence>
<organism evidence="1 2">
    <name type="scientific">Marinicauda algicola</name>
    <dbReference type="NCBI Taxonomy" id="2029849"/>
    <lineage>
        <taxon>Bacteria</taxon>
        <taxon>Pseudomonadati</taxon>
        <taxon>Pseudomonadota</taxon>
        <taxon>Alphaproteobacteria</taxon>
        <taxon>Maricaulales</taxon>
        <taxon>Maricaulaceae</taxon>
        <taxon>Marinicauda</taxon>
    </lineage>
</organism>
<dbReference type="AlphaFoldDB" id="A0A4S2H066"/>
<reference evidence="1 2" key="1">
    <citation type="journal article" date="2017" name="Int. J. Syst. Evol. Microbiol.">
        <title>Marinicauda algicola sp. nov., isolated from a marine red alga Rhodosorus marinus.</title>
        <authorList>
            <person name="Jeong S.E."/>
            <person name="Jeon S.H."/>
            <person name="Chun B.H."/>
            <person name="Kim D.W."/>
            <person name="Jeon C.O."/>
        </authorList>
    </citation>
    <scope>NUCLEOTIDE SEQUENCE [LARGE SCALE GENOMIC DNA]</scope>
    <source>
        <strain evidence="1 2">JCM 31718</strain>
    </source>
</reference>